<dbReference type="GeneID" id="3534332"/>
<feature type="region of interest" description="Disordered" evidence="1">
    <location>
        <begin position="22"/>
        <end position="45"/>
    </location>
</feature>
<evidence type="ECO:0000256" key="1">
    <source>
        <dbReference type="SAM" id="MobiDB-lite"/>
    </source>
</evidence>
<gene>
    <name evidence="2" type="ORF">Tc00.1047053503747.30</name>
</gene>
<feature type="compositionally biased region" description="Basic and acidic residues" evidence="1">
    <location>
        <begin position="22"/>
        <end position="35"/>
    </location>
</feature>
<dbReference type="Proteomes" id="UP000002296">
    <property type="component" value="Unassembled WGS sequence"/>
</dbReference>
<dbReference type="InParanoid" id="Q4CRM7"/>
<accession>Q4CRM7</accession>
<protein>
    <submittedName>
        <fullName evidence="2">Uncharacterized protein</fullName>
    </submittedName>
</protein>
<dbReference type="PaxDb" id="353153-Q4CRM7"/>
<dbReference type="KEGG" id="tcr:503747.30"/>
<proteinExistence type="predicted"/>
<comment type="caution">
    <text evidence="2">The sequence shown here is derived from an EMBL/GenBank/DDBJ whole genome shotgun (WGS) entry which is preliminary data.</text>
</comment>
<dbReference type="EMBL" id="AAHK01002253">
    <property type="protein sequence ID" value="EAN82930.1"/>
    <property type="molecule type" value="Genomic_DNA"/>
</dbReference>
<dbReference type="SMR" id="Q4CRM7"/>
<evidence type="ECO:0000313" key="3">
    <source>
        <dbReference type="Proteomes" id="UP000002296"/>
    </source>
</evidence>
<keyword evidence="3" id="KW-1185">Reference proteome</keyword>
<evidence type="ECO:0000313" key="2">
    <source>
        <dbReference type="EMBL" id="EAN82930.1"/>
    </source>
</evidence>
<name>Q4CRM7_TRYCC</name>
<sequence>MWAEDHVLLSNMLRSIQTTRAKEEGKKMKTMEKMTEPPTVQDDGKDAVVEDSYGRVWDRLWTVCRHFSVWGLKFAFSLAGEQRVNEEDLSSQESRYAECILEQNKRRYKEKLFQFVWNRPGIKKGRCSAPPHPL</sequence>
<reference evidence="2 3" key="1">
    <citation type="journal article" date="2005" name="Science">
        <title>The genome sequence of Trypanosoma cruzi, etiologic agent of Chagas disease.</title>
        <authorList>
            <person name="El-Sayed N.M."/>
            <person name="Myler P.J."/>
            <person name="Bartholomeu D.C."/>
            <person name="Nilsson D."/>
            <person name="Aggarwal G."/>
            <person name="Tran A.N."/>
            <person name="Ghedin E."/>
            <person name="Worthey E.A."/>
            <person name="Delcher A.L."/>
            <person name="Blandin G."/>
            <person name="Westenberger S.J."/>
            <person name="Caler E."/>
            <person name="Cerqueira G.C."/>
            <person name="Branche C."/>
            <person name="Haas B."/>
            <person name="Anupama A."/>
            <person name="Arner E."/>
            <person name="Aslund L."/>
            <person name="Attipoe P."/>
            <person name="Bontempi E."/>
            <person name="Bringaud F."/>
            <person name="Burton P."/>
            <person name="Cadag E."/>
            <person name="Campbell D.A."/>
            <person name="Carrington M."/>
            <person name="Crabtree J."/>
            <person name="Darban H."/>
            <person name="da Silveira J.F."/>
            <person name="de Jong P."/>
            <person name="Edwards K."/>
            <person name="Englund P.T."/>
            <person name="Fazelina G."/>
            <person name="Feldblyum T."/>
            <person name="Ferella M."/>
            <person name="Frasch A.C."/>
            <person name="Gull K."/>
            <person name="Horn D."/>
            <person name="Hou L."/>
            <person name="Huang Y."/>
            <person name="Kindlund E."/>
            <person name="Klingbeil M."/>
            <person name="Kluge S."/>
            <person name="Koo H."/>
            <person name="Lacerda D."/>
            <person name="Levin M.J."/>
            <person name="Lorenzi H."/>
            <person name="Louie T."/>
            <person name="Machado C.R."/>
            <person name="McCulloch R."/>
            <person name="McKenna A."/>
            <person name="Mizuno Y."/>
            <person name="Mottram J.C."/>
            <person name="Nelson S."/>
            <person name="Ochaya S."/>
            <person name="Osoegawa K."/>
            <person name="Pai G."/>
            <person name="Parsons M."/>
            <person name="Pentony M."/>
            <person name="Pettersson U."/>
            <person name="Pop M."/>
            <person name="Ramirez J.L."/>
            <person name="Rinta J."/>
            <person name="Robertson L."/>
            <person name="Salzberg S.L."/>
            <person name="Sanchez D.O."/>
            <person name="Seyler A."/>
            <person name="Sharma R."/>
            <person name="Shetty J."/>
            <person name="Simpson A.J."/>
            <person name="Sisk E."/>
            <person name="Tammi M.T."/>
            <person name="Tarleton R."/>
            <person name="Teixeira S."/>
            <person name="Van Aken S."/>
            <person name="Vogt C."/>
            <person name="Ward P.N."/>
            <person name="Wickstead B."/>
            <person name="Wortman J."/>
            <person name="White O."/>
            <person name="Fraser C.M."/>
            <person name="Stuart K.D."/>
            <person name="Andersson B."/>
        </authorList>
    </citation>
    <scope>NUCLEOTIDE SEQUENCE [LARGE SCALE GENOMIC DNA]</scope>
    <source>
        <strain evidence="2 3">CL Brener</strain>
    </source>
</reference>
<dbReference type="AlphaFoldDB" id="Q4CRM7"/>
<dbReference type="RefSeq" id="XP_804781.1">
    <property type="nucleotide sequence ID" value="XM_799688.1"/>
</dbReference>
<organism evidence="2 3">
    <name type="scientific">Trypanosoma cruzi (strain CL Brener)</name>
    <dbReference type="NCBI Taxonomy" id="353153"/>
    <lineage>
        <taxon>Eukaryota</taxon>
        <taxon>Discoba</taxon>
        <taxon>Euglenozoa</taxon>
        <taxon>Kinetoplastea</taxon>
        <taxon>Metakinetoplastina</taxon>
        <taxon>Trypanosomatida</taxon>
        <taxon>Trypanosomatidae</taxon>
        <taxon>Trypanosoma</taxon>
        <taxon>Schizotrypanum</taxon>
    </lineage>
</organism>